<accession>A0A9D4LNW6</accession>
<dbReference type="Proteomes" id="UP000828390">
    <property type="component" value="Unassembled WGS sequence"/>
</dbReference>
<feature type="compositionally biased region" description="Low complexity" evidence="1">
    <location>
        <begin position="60"/>
        <end position="72"/>
    </location>
</feature>
<evidence type="ECO:0000313" key="3">
    <source>
        <dbReference type="Proteomes" id="UP000828390"/>
    </source>
</evidence>
<sequence>MLYLWQFGALPDGIVLKTTSHNRYETPGKTFKGVTVWHIGQGPTLKLAPKLRRKKSQRPAAESAGSGLCLSSAAQLCV</sequence>
<proteinExistence type="predicted"/>
<reference evidence="2" key="1">
    <citation type="journal article" date="2019" name="bioRxiv">
        <title>The Genome of the Zebra Mussel, Dreissena polymorpha: A Resource for Invasive Species Research.</title>
        <authorList>
            <person name="McCartney M.A."/>
            <person name="Auch B."/>
            <person name="Kono T."/>
            <person name="Mallez S."/>
            <person name="Zhang Y."/>
            <person name="Obille A."/>
            <person name="Becker A."/>
            <person name="Abrahante J.E."/>
            <person name="Garbe J."/>
            <person name="Badalamenti J.P."/>
            <person name="Herman A."/>
            <person name="Mangelson H."/>
            <person name="Liachko I."/>
            <person name="Sullivan S."/>
            <person name="Sone E.D."/>
            <person name="Koren S."/>
            <person name="Silverstein K.A.T."/>
            <person name="Beckman K.B."/>
            <person name="Gohl D.M."/>
        </authorList>
    </citation>
    <scope>NUCLEOTIDE SEQUENCE</scope>
    <source>
        <strain evidence="2">Duluth1</strain>
        <tissue evidence="2">Whole animal</tissue>
    </source>
</reference>
<organism evidence="2 3">
    <name type="scientific">Dreissena polymorpha</name>
    <name type="common">Zebra mussel</name>
    <name type="synonym">Mytilus polymorpha</name>
    <dbReference type="NCBI Taxonomy" id="45954"/>
    <lineage>
        <taxon>Eukaryota</taxon>
        <taxon>Metazoa</taxon>
        <taxon>Spiralia</taxon>
        <taxon>Lophotrochozoa</taxon>
        <taxon>Mollusca</taxon>
        <taxon>Bivalvia</taxon>
        <taxon>Autobranchia</taxon>
        <taxon>Heteroconchia</taxon>
        <taxon>Euheterodonta</taxon>
        <taxon>Imparidentia</taxon>
        <taxon>Neoheterodontei</taxon>
        <taxon>Myida</taxon>
        <taxon>Dreissenoidea</taxon>
        <taxon>Dreissenidae</taxon>
        <taxon>Dreissena</taxon>
    </lineage>
</organism>
<keyword evidence="3" id="KW-1185">Reference proteome</keyword>
<gene>
    <name evidence="2" type="ORF">DPMN_024087</name>
</gene>
<dbReference type="EMBL" id="JAIWYP010000002">
    <property type="protein sequence ID" value="KAH3861159.1"/>
    <property type="molecule type" value="Genomic_DNA"/>
</dbReference>
<dbReference type="AlphaFoldDB" id="A0A9D4LNW6"/>
<reference evidence="2" key="2">
    <citation type="submission" date="2020-11" db="EMBL/GenBank/DDBJ databases">
        <authorList>
            <person name="McCartney M.A."/>
            <person name="Auch B."/>
            <person name="Kono T."/>
            <person name="Mallez S."/>
            <person name="Becker A."/>
            <person name="Gohl D.M."/>
            <person name="Silverstein K.A.T."/>
            <person name="Koren S."/>
            <person name="Bechman K.B."/>
            <person name="Herman A."/>
            <person name="Abrahante J.E."/>
            <person name="Garbe J."/>
        </authorList>
    </citation>
    <scope>NUCLEOTIDE SEQUENCE</scope>
    <source>
        <strain evidence="2">Duluth1</strain>
        <tissue evidence="2">Whole animal</tissue>
    </source>
</reference>
<evidence type="ECO:0000256" key="1">
    <source>
        <dbReference type="SAM" id="MobiDB-lite"/>
    </source>
</evidence>
<feature type="region of interest" description="Disordered" evidence="1">
    <location>
        <begin position="50"/>
        <end position="72"/>
    </location>
</feature>
<name>A0A9D4LNW6_DREPO</name>
<evidence type="ECO:0000313" key="2">
    <source>
        <dbReference type="EMBL" id="KAH3861159.1"/>
    </source>
</evidence>
<protein>
    <submittedName>
        <fullName evidence="2">Uncharacterized protein</fullName>
    </submittedName>
</protein>
<comment type="caution">
    <text evidence="2">The sequence shown here is derived from an EMBL/GenBank/DDBJ whole genome shotgun (WGS) entry which is preliminary data.</text>
</comment>